<sequence>MLKVDVNKGGLDRKLSSQNIDRGLYALTNQAHADMDRYVPKRQGHLRQDSFARNNTITYTVPYARAQFRGVVGKGHPVRNYTTPGTGKRWDLRAKANHIDDWRKAFVKGGGL</sequence>
<evidence type="ECO:0000313" key="2">
    <source>
        <dbReference type="Proteomes" id="UP000280475"/>
    </source>
</evidence>
<dbReference type="AlphaFoldDB" id="A0A3G5FIP4"/>
<name>A0A3G5FIP4_TETHA</name>
<dbReference type="Proteomes" id="UP000280475">
    <property type="component" value="Chromosome"/>
</dbReference>
<dbReference type="EMBL" id="CP027768">
    <property type="protein sequence ID" value="AYW50179.1"/>
    <property type="molecule type" value="Genomic_DNA"/>
</dbReference>
<organism evidence="1 2">
    <name type="scientific">Tetragenococcus halophilus</name>
    <name type="common">Pediococcus halophilus</name>
    <dbReference type="NCBI Taxonomy" id="51669"/>
    <lineage>
        <taxon>Bacteria</taxon>
        <taxon>Bacillati</taxon>
        <taxon>Bacillota</taxon>
        <taxon>Bacilli</taxon>
        <taxon>Lactobacillales</taxon>
        <taxon>Enterococcaceae</taxon>
        <taxon>Tetragenococcus</taxon>
    </lineage>
</organism>
<dbReference type="InterPro" id="IPR021080">
    <property type="entry name" value="Minor_capsid_protein"/>
</dbReference>
<reference evidence="1 2" key="1">
    <citation type="journal article" date="2012" name="Int. J. Syst. Evol. Microbiol.">
        <title>Characterization of Tetragenococcus strains from sugar thick juice reveals a novel species, Tetragenococcus osmophilus sp. nov., and divides Tetragenococcus halophilus into two subspecies, T. halophilus subsp. halophilus subsp. nov. and T. halophilus subsp. flandriensis subsp. nov.</title>
        <authorList>
            <person name="Juste A."/>
            <person name="Van Trappen S."/>
            <person name="Verreth C."/>
            <person name="Cleenwerck I."/>
            <person name="De Vos P."/>
            <person name="Lievens B."/>
            <person name="Willems K.A."/>
        </authorList>
    </citation>
    <scope>NUCLEOTIDE SEQUENCE [LARGE SCALE GENOMIC DNA]</scope>
    <source>
        <strain evidence="1 2">LMG 26042</strain>
    </source>
</reference>
<accession>A0A3G5FIP4</accession>
<proteinExistence type="predicted"/>
<dbReference type="RefSeq" id="WP_103892479.1">
    <property type="nucleotide sequence ID" value="NZ_CP027768.1"/>
</dbReference>
<protein>
    <submittedName>
        <fullName evidence="1">Capsid protein</fullName>
    </submittedName>
</protein>
<gene>
    <name evidence="1" type="ORF">C7H83_06755</name>
</gene>
<evidence type="ECO:0000313" key="1">
    <source>
        <dbReference type="EMBL" id="AYW50179.1"/>
    </source>
</evidence>
<dbReference type="Pfam" id="PF11114">
    <property type="entry name" value="Minor_capsid_2"/>
    <property type="match status" value="1"/>
</dbReference>